<dbReference type="Pfam" id="PF00905">
    <property type="entry name" value="Transpeptidase"/>
    <property type="match status" value="1"/>
</dbReference>
<feature type="domain" description="Penicillin-binding protein dimerisation" evidence="6">
    <location>
        <begin position="56"/>
        <end position="217"/>
    </location>
</feature>
<dbReference type="SUPFAM" id="SSF56601">
    <property type="entry name" value="beta-lactamase/transpeptidase-like"/>
    <property type="match status" value="1"/>
</dbReference>
<evidence type="ECO:0000313" key="8">
    <source>
        <dbReference type="Proteomes" id="UP000221369"/>
    </source>
</evidence>
<dbReference type="GO" id="GO:0051301">
    <property type="term" value="P:cell division"/>
    <property type="evidence" value="ECO:0007669"/>
    <property type="project" value="UniProtKB-KW"/>
</dbReference>
<dbReference type="InterPro" id="IPR005311">
    <property type="entry name" value="PBP_dimer"/>
</dbReference>
<dbReference type="Proteomes" id="UP000221369">
    <property type="component" value="Unassembled WGS sequence"/>
</dbReference>
<proteinExistence type="inferred from homology"/>
<evidence type="ECO:0000256" key="3">
    <source>
        <dbReference type="ARBA" id="ARBA00023136"/>
    </source>
</evidence>
<reference evidence="7 8" key="1">
    <citation type="submission" date="2017-10" db="EMBL/GenBank/DDBJ databases">
        <title>Sequencing the genomes of 1000 actinobacteria strains.</title>
        <authorList>
            <person name="Klenk H.-P."/>
        </authorList>
    </citation>
    <scope>NUCLEOTIDE SEQUENCE [LARGE SCALE GENOMIC DNA]</scope>
    <source>
        <strain evidence="7 8">DSM 21798</strain>
    </source>
</reference>
<organism evidence="7 8">
    <name type="scientific">Paramicrobacterium agarici</name>
    <dbReference type="NCBI Taxonomy" id="630514"/>
    <lineage>
        <taxon>Bacteria</taxon>
        <taxon>Bacillati</taxon>
        <taxon>Actinomycetota</taxon>
        <taxon>Actinomycetes</taxon>
        <taxon>Micrococcales</taxon>
        <taxon>Microbacteriaceae</taxon>
        <taxon>Paramicrobacterium</taxon>
    </lineage>
</organism>
<dbReference type="RefSeq" id="WP_245836304.1">
    <property type="nucleotide sequence ID" value="NZ_PDJE01000001.1"/>
</dbReference>
<comment type="similarity">
    <text evidence="2">Belongs to the transpeptidase family.</text>
</comment>
<keyword evidence="8" id="KW-1185">Reference proteome</keyword>
<sequence length="592" mass="63023">MQHTNRTSRRRAFVAVICVLGVFAAFVIRLIDIQVVNASQLQTAASDKTSGELVVYGERGDIVDSEGEVLAGSVMRYDLSVAPVNVNEFTRTDDDGSTSKVSVEQAASELGDIIGVSGKHILDVVAGALEENENSLYARIAKSVDVDKYRAVEALDIPWLYAKQHPARFYPNGAVAGNIIGFVGSDQSPLAGVERYMNSCLKSQNGTQAYQRGKDGVAIPGSMQTTQPAENGGTVKLTLDADLQWYAQQRLAEQVEATNGTWGIVTVMEAKTGKLKAVAEYPSVDPTDVASSNPADRGARAFTTPYEPGSTFKTLLAASLIDAGLADPTTHVVADGWYYPSNGAEIRDSFPHGPMNLTLTGVLAESSNTGISQLGERMSAKDRYEYLQKFGIGTETSVGFPGESSGVLHPWKNWDNQTFYATMFGQGLTSTAIQDVSAYQTLANGGVRLPVQLVEGCVQPDGTVTNVPSGEGTRVVSENAADLTVQMLESVPTDGHFSTTLQIPGYRVAAKSGTAQQGDGQGGLKSTYIVSMTGMAPADDPEYVVSVTIANPTTIRSSAAAAPTFQQVMTQVLKSYDVPPSTEPAPNWPTRF</sequence>
<evidence type="ECO:0000256" key="2">
    <source>
        <dbReference type="ARBA" id="ARBA00007171"/>
    </source>
</evidence>
<dbReference type="Pfam" id="PF03717">
    <property type="entry name" value="PBP_dimer"/>
    <property type="match status" value="1"/>
</dbReference>
<feature type="transmembrane region" description="Helical" evidence="4">
    <location>
        <begin position="12"/>
        <end position="31"/>
    </location>
</feature>
<dbReference type="InterPro" id="IPR036138">
    <property type="entry name" value="PBP_dimer_sf"/>
</dbReference>
<evidence type="ECO:0000259" key="5">
    <source>
        <dbReference type="Pfam" id="PF00905"/>
    </source>
</evidence>
<protein>
    <submittedName>
        <fullName evidence="7">Cell division protein FtsI (Penicillin-binding protein 3)</fullName>
    </submittedName>
</protein>
<evidence type="ECO:0000259" key="6">
    <source>
        <dbReference type="Pfam" id="PF03717"/>
    </source>
</evidence>
<evidence type="ECO:0000256" key="1">
    <source>
        <dbReference type="ARBA" id="ARBA00004370"/>
    </source>
</evidence>
<keyword evidence="4" id="KW-0812">Transmembrane</keyword>
<dbReference type="PANTHER" id="PTHR30627:SF1">
    <property type="entry name" value="PEPTIDOGLYCAN D,D-TRANSPEPTIDASE FTSI"/>
    <property type="match status" value="1"/>
</dbReference>
<name>A0A2A9DYL1_9MICO</name>
<keyword evidence="7" id="KW-0131">Cell cycle</keyword>
<dbReference type="GO" id="GO:0008658">
    <property type="term" value="F:penicillin binding"/>
    <property type="evidence" value="ECO:0007669"/>
    <property type="project" value="InterPro"/>
</dbReference>
<dbReference type="EMBL" id="PDJE01000001">
    <property type="protein sequence ID" value="PFG31456.1"/>
    <property type="molecule type" value="Genomic_DNA"/>
</dbReference>
<dbReference type="GO" id="GO:0005886">
    <property type="term" value="C:plasma membrane"/>
    <property type="evidence" value="ECO:0007669"/>
    <property type="project" value="TreeGrafter"/>
</dbReference>
<dbReference type="Gene3D" id="3.40.710.10">
    <property type="entry name" value="DD-peptidase/beta-lactamase superfamily"/>
    <property type="match status" value="1"/>
</dbReference>
<dbReference type="InterPro" id="IPR050515">
    <property type="entry name" value="Beta-lactam/transpept"/>
</dbReference>
<keyword evidence="4" id="KW-1133">Transmembrane helix</keyword>
<dbReference type="InterPro" id="IPR012338">
    <property type="entry name" value="Beta-lactam/transpept-like"/>
</dbReference>
<dbReference type="GO" id="GO:0071555">
    <property type="term" value="P:cell wall organization"/>
    <property type="evidence" value="ECO:0007669"/>
    <property type="project" value="TreeGrafter"/>
</dbReference>
<gene>
    <name evidence="7" type="ORF">ATJ78_2423</name>
</gene>
<dbReference type="InterPro" id="IPR001460">
    <property type="entry name" value="PCN-bd_Tpept"/>
</dbReference>
<keyword evidence="3 4" id="KW-0472">Membrane</keyword>
<comment type="subcellular location">
    <subcellularLocation>
        <location evidence="1">Membrane</location>
    </subcellularLocation>
</comment>
<feature type="domain" description="Penicillin-binding protein transpeptidase" evidence="5">
    <location>
        <begin position="263"/>
        <end position="569"/>
    </location>
</feature>
<dbReference type="PANTHER" id="PTHR30627">
    <property type="entry name" value="PEPTIDOGLYCAN D,D-TRANSPEPTIDASE"/>
    <property type="match status" value="1"/>
</dbReference>
<dbReference type="Gene3D" id="3.30.450.330">
    <property type="match status" value="1"/>
</dbReference>
<dbReference type="SUPFAM" id="SSF56519">
    <property type="entry name" value="Penicillin binding protein dimerisation domain"/>
    <property type="match status" value="1"/>
</dbReference>
<keyword evidence="7" id="KW-0132">Cell division</keyword>
<accession>A0A2A9DYL1</accession>
<dbReference type="Gene3D" id="3.90.1310.10">
    <property type="entry name" value="Penicillin-binding protein 2a (Domain 2)"/>
    <property type="match status" value="1"/>
</dbReference>
<evidence type="ECO:0000313" key="7">
    <source>
        <dbReference type="EMBL" id="PFG31456.1"/>
    </source>
</evidence>
<dbReference type="AlphaFoldDB" id="A0A2A9DYL1"/>
<comment type="caution">
    <text evidence="7">The sequence shown here is derived from an EMBL/GenBank/DDBJ whole genome shotgun (WGS) entry which is preliminary data.</text>
</comment>
<evidence type="ECO:0000256" key="4">
    <source>
        <dbReference type="SAM" id="Phobius"/>
    </source>
</evidence>